<dbReference type="STRING" id="1555112.LIP_2886"/>
<feature type="domain" description="YbhG-like alpha-helical hairpin" evidence="6">
    <location>
        <begin position="97"/>
        <end position="224"/>
    </location>
</feature>
<reference evidence="9" key="1">
    <citation type="submission" date="2015-07" db="EMBL/GenBank/DDBJ databases">
        <title>Complete genome sequence and phylogenetic analysis of Limnochorda pilosa.</title>
        <authorList>
            <person name="Watanabe M."/>
            <person name="Kojima H."/>
            <person name="Fukui M."/>
        </authorList>
    </citation>
    <scope>NUCLEOTIDE SEQUENCE [LARGE SCALE GENOMIC DNA]</scope>
    <source>
        <strain evidence="9">HC45</strain>
    </source>
</reference>
<evidence type="ECO:0000256" key="5">
    <source>
        <dbReference type="SAM" id="MobiDB-lite"/>
    </source>
</evidence>
<protein>
    <submittedName>
        <fullName evidence="8">Uncharacterized protein</fullName>
    </submittedName>
</protein>
<keyword evidence="3 4" id="KW-0175">Coiled coil</keyword>
<gene>
    <name evidence="8" type="ORF">LIP_2886</name>
</gene>
<evidence type="ECO:0000259" key="6">
    <source>
        <dbReference type="Pfam" id="PF25881"/>
    </source>
</evidence>
<comment type="similarity">
    <text evidence="2">Belongs to the membrane fusion protein (MFP) (TC 8.A.1) family.</text>
</comment>
<feature type="coiled-coil region" evidence="4">
    <location>
        <begin position="132"/>
        <end position="230"/>
    </location>
</feature>
<sequence>MRRIILWAVVAILVVGGAGYGYWAWTRSADSNESAAAQARSVRIRPDFGPMEEVLSAVGTLEPLTQVDVLARAWGEVSRVPVQEGAMVEAGQLLAALDPTDLQLSVTRARASLLSAQANLRKLQAGPSEAEVLQQRNAVDQARLKVQRLEDQVSQNRVLAGQGALAPSELAQMEDDLASARQDLHLAEQRLAELTAGPDPEDVEVAEAQVAEAEANLAIAQEELRRSEFRSPLAGTVLTVDVEPGESVQEGQVLARVGRLDRMRVTVPVHEIDVNRVKLGQEARVTADAAPERTFRGTVASVATVGNAANGVVSFDVTVEVDNAEGLLRPAMTVDVEIVVDRKEAALRIPLEALFRQNQQDMVLRAGPDGSPVPTVVRVGLRNGRFAEIVQGLSADDTLILQASGLSGATGASGGEGNRVLMGPGMMPVPRR</sequence>
<dbReference type="InterPro" id="IPR006143">
    <property type="entry name" value="RND_pump_MFP"/>
</dbReference>
<evidence type="ECO:0000256" key="1">
    <source>
        <dbReference type="ARBA" id="ARBA00004196"/>
    </source>
</evidence>
<dbReference type="Gene3D" id="2.40.30.170">
    <property type="match status" value="1"/>
</dbReference>
<dbReference type="KEGG" id="lpil:LIP_2886"/>
<feature type="domain" description="YknX-like beta-barrel" evidence="7">
    <location>
        <begin position="264"/>
        <end position="338"/>
    </location>
</feature>
<dbReference type="GO" id="GO:0016020">
    <property type="term" value="C:membrane"/>
    <property type="evidence" value="ECO:0007669"/>
    <property type="project" value="InterPro"/>
</dbReference>
<dbReference type="EMBL" id="AP014924">
    <property type="protein sequence ID" value="BAS28715.1"/>
    <property type="molecule type" value="Genomic_DNA"/>
</dbReference>
<evidence type="ECO:0000259" key="7">
    <source>
        <dbReference type="Pfam" id="PF25990"/>
    </source>
</evidence>
<feature type="region of interest" description="Disordered" evidence="5">
    <location>
        <begin position="410"/>
        <end position="432"/>
    </location>
</feature>
<dbReference type="SUPFAM" id="SSF111369">
    <property type="entry name" value="HlyD-like secretion proteins"/>
    <property type="match status" value="2"/>
</dbReference>
<dbReference type="FunFam" id="2.40.30.170:FF:000010">
    <property type="entry name" value="Efflux RND transporter periplasmic adaptor subunit"/>
    <property type="match status" value="1"/>
</dbReference>
<dbReference type="AlphaFoldDB" id="A0A0K2SNN2"/>
<evidence type="ECO:0000256" key="4">
    <source>
        <dbReference type="SAM" id="Coils"/>
    </source>
</evidence>
<dbReference type="Gene3D" id="2.40.420.20">
    <property type="match status" value="1"/>
</dbReference>
<dbReference type="RefSeq" id="WP_068139473.1">
    <property type="nucleotide sequence ID" value="NZ_AP014924.1"/>
</dbReference>
<dbReference type="Proteomes" id="UP000065807">
    <property type="component" value="Chromosome"/>
</dbReference>
<comment type="subcellular location">
    <subcellularLocation>
        <location evidence="1">Cell envelope</location>
    </subcellularLocation>
</comment>
<dbReference type="Pfam" id="PF25990">
    <property type="entry name" value="Beta-barrel_YknX"/>
    <property type="match status" value="1"/>
</dbReference>
<dbReference type="PANTHER" id="PTHR32347">
    <property type="entry name" value="EFFLUX SYSTEM COMPONENT YKNX-RELATED"/>
    <property type="match status" value="1"/>
</dbReference>
<evidence type="ECO:0000313" key="9">
    <source>
        <dbReference type="Proteomes" id="UP000065807"/>
    </source>
</evidence>
<dbReference type="InterPro" id="IPR059052">
    <property type="entry name" value="HH_YbhG-like"/>
</dbReference>
<dbReference type="InterPro" id="IPR050465">
    <property type="entry name" value="UPF0194_transport"/>
</dbReference>
<dbReference type="Gene3D" id="2.40.50.100">
    <property type="match status" value="2"/>
</dbReference>
<dbReference type="GO" id="GO:0030313">
    <property type="term" value="C:cell envelope"/>
    <property type="evidence" value="ECO:0007669"/>
    <property type="project" value="UniProtKB-SubCell"/>
</dbReference>
<proteinExistence type="inferred from homology"/>
<evidence type="ECO:0000313" key="8">
    <source>
        <dbReference type="EMBL" id="BAS28715.1"/>
    </source>
</evidence>
<evidence type="ECO:0000256" key="3">
    <source>
        <dbReference type="ARBA" id="ARBA00023054"/>
    </source>
</evidence>
<name>A0A0K2SNN2_LIMPI</name>
<dbReference type="PANTHER" id="PTHR32347:SF27">
    <property type="entry name" value="RND EFFLUX PUMP MEMBRANE FUSION PROTEIN BARREL-SANDWICH DOMAIN-CONTAINING PROTEIN"/>
    <property type="match status" value="1"/>
</dbReference>
<organism evidence="8 9">
    <name type="scientific">Limnochorda pilosa</name>
    <dbReference type="NCBI Taxonomy" id="1555112"/>
    <lineage>
        <taxon>Bacteria</taxon>
        <taxon>Bacillati</taxon>
        <taxon>Bacillota</taxon>
        <taxon>Limnochordia</taxon>
        <taxon>Limnochordales</taxon>
        <taxon>Limnochordaceae</taxon>
        <taxon>Limnochorda</taxon>
    </lineage>
</organism>
<dbReference type="NCBIfam" id="TIGR01730">
    <property type="entry name" value="RND_mfp"/>
    <property type="match status" value="1"/>
</dbReference>
<keyword evidence="9" id="KW-1185">Reference proteome</keyword>
<dbReference type="OrthoDB" id="9778236at2"/>
<evidence type="ECO:0000256" key="2">
    <source>
        <dbReference type="ARBA" id="ARBA00009477"/>
    </source>
</evidence>
<reference evidence="9" key="2">
    <citation type="journal article" date="2016" name="Int. J. Syst. Evol. Microbiol.">
        <title>Complete genome sequence and cell structure of Limnochorda pilosa, a Gram-negative spore-former within the phylum Firmicutes.</title>
        <authorList>
            <person name="Watanabe M."/>
            <person name="Kojima H."/>
            <person name="Fukui M."/>
        </authorList>
    </citation>
    <scope>NUCLEOTIDE SEQUENCE [LARGE SCALE GENOMIC DNA]</scope>
    <source>
        <strain evidence="9">HC45</strain>
    </source>
</reference>
<dbReference type="InterPro" id="IPR058636">
    <property type="entry name" value="Beta-barrel_YknX"/>
</dbReference>
<accession>A0A0K2SNN2</accession>
<dbReference type="Pfam" id="PF25881">
    <property type="entry name" value="HH_YBHG"/>
    <property type="match status" value="1"/>
</dbReference>
<dbReference type="GO" id="GO:0022857">
    <property type="term" value="F:transmembrane transporter activity"/>
    <property type="evidence" value="ECO:0007669"/>
    <property type="project" value="InterPro"/>
</dbReference>